<evidence type="ECO:0000313" key="14">
    <source>
        <dbReference type="RefSeq" id="XP_022101543.1"/>
    </source>
</evidence>
<gene>
    <name evidence="4 5 6 7 8 9 10 11 12 13 14 15 16 17 18 19" type="primary">LOC110985049</name>
</gene>
<feature type="compositionally biased region" description="Basic and acidic residues" evidence="1">
    <location>
        <begin position="418"/>
        <end position="434"/>
    </location>
</feature>
<feature type="compositionally biased region" description="Basic and acidic residues" evidence="1">
    <location>
        <begin position="180"/>
        <end position="191"/>
    </location>
</feature>
<dbReference type="InterPro" id="IPR036834">
    <property type="entry name" value="Bcl-2-like_sf"/>
</dbReference>
<feature type="compositionally biased region" description="Basic residues" evidence="1">
    <location>
        <begin position="51"/>
        <end position="60"/>
    </location>
</feature>
<dbReference type="GO" id="GO:0042981">
    <property type="term" value="P:regulation of apoptotic process"/>
    <property type="evidence" value="ECO:0007669"/>
    <property type="project" value="InterPro"/>
</dbReference>
<dbReference type="RefSeq" id="XP_022101543.1">
    <property type="nucleotide sequence ID" value="XM_022245851.1"/>
</dbReference>
<proteinExistence type="predicted"/>
<evidence type="ECO:0000313" key="15">
    <source>
        <dbReference type="RefSeq" id="XP_022101553.1"/>
    </source>
</evidence>
<evidence type="ECO:0000313" key="9">
    <source>
        <dbReference type="RefSeq" id="XP_022101500.1"/>
    </source>
</evidence>
<feature type="compositionally biased region" description="Basic and acidic residues" evidence="1">
    <location>
        <begin position="300"/>
        <end position="315"/>
    </location>
</feature>
<dbReference type="RefSeq" id="XP_022101483.1">
    <property type="nucleotide sequence ID" value="XM_022245791.1"/>
</dbReference>
<feature type="compositionally biased region" description="Basic and acidic residues" evidence="1">
    <location>
        <begin position="204"/>
        <end position="214"/>
    </location>
</feature>
<keyword evidence="3" id="KW-1185">Reference proteome</keyword>
<feature type="compositionally biased region" description="Basic and acidic residues" evidence="1">
    <location>
        <begin position="495"/>
        <end position="511"/>
    </location>
</feature>
<dbReference type="Proteomes" id="UP000694845">
    <property type="component" value="Unplaced"/>
</dbReference>
<dbReference type="GeneID" id="110985049"/>
<dbReference type="RefSeq" id="XP_022101570.1">
    <property type="nucleotide sequence ID" value="XM_022245878.1"/>
</dbReference>
<name>A0A8B7Z7B9_ACAPL</name>
<dbReference type="OrthoDB" id="10046645at2759"/>
<evidence type="ECO:0000313" key="17">
    <source>
        <dbReference type="RefSeq" id="XP_022101570.1"/>
    </source>
</evidence>
<feature type="compositionally biased region" description="Acidic residues" evidence="1">
    <location>
        <begin position="521"/>
        <end position="540"/>
    </location>
</feature>
<dbReference type="RefSeq" id="XP_022101586.1">
    <property type="nucleotide sequence ID" value="XM_022245894.1"/>
</dbReference>
<evidence type="ECO:0000313" key="16">
    <source>
        <dbReference type="RefSeq" id="XP_022101562.1"/>
    </source>
</evidence>
<dbReference type="RefSeq" id="XP_022101509.1">
    <property type="nucleotide sequence ID" value="XM_022245817.1"/>
</dbReference>
<accession>A0A8B7Z7B9</accession>
<evidence type="ECO:0000313" key="19">
    <source>
        <dbReference type="RefSeq" id="XP_022101586.1"/>
    </source>
</evidence>
<evidence type="ECO:0000313" key="3">
    <source>
        <dbReference type="Proteomes" id="UP000694845"/>
    </source>
</evidence>
<feature type="compositionally biased region" description="Polar residues" evidence="1">
    <location>
        <begin position="468"/>
        <end position="479"/>
    </location>
</feature>
<dbReference type="RefSeq" id="XP_022101534.1">
    <property type="nucleotide sequence ID" value="XM_022245842.1"/>
</dbReference>
<feature type="region of interest" description="Disordered" evidence="1">
    <location>
        <begin position="104"/>
        <end position="378"/>
    </location>
</feature>
<organism evidence="3 14">
    <name type="scientific">Acanthaster planci</name>
    <name type="common">Crown-of-thorns starfish</name>
    <dbReference type="NCBI Taxonomy" id="133434"/>
    <lineage>
        <taxon>Eukaryota</taxon>
        <taxon>Metazoa</taxon>
        <taxon>Echinodermata</taxon>
        <taxon>Eleutherozoa</taxon>
        <taxon>Asterozoa</taxon>
        <taxon>Asteroidea</taxon>
        <taxon>Valvatacea</taxon>
        <taxon>Valvatida</taxon>
        <taxon>Acanthasteridae</taxon>
        <taxon>Acanthaster</taxon>
    </lineage>
</organism>
<dbReference type="KEGG" id="aplc:110985049"/>
<feature type="region of interest" description="Disordered" evidence="1">
    <location>
        <begin position="402"/>
        <end position="555"/>
    </location>
</feature>
<dbReference type="RefSeq" id="XP_022101474.1">
    <property type="nucleotide sequence ID" value="XM_022245782.1"/>
</dbReference>
<dbReference type="RefSeq" id="XP_022101518.1">
    <property type="nucleotide sequence ID" value="XM_022245826.1"/>
</dbReference>
<evidence type="ECO:0000313" key="7">
    <source>
        <dbReference type="RefSeq" id="XP_022101483.1"/>
    </source>
</evidence>
<evidence type="ECO:0000313" key="5">
    <source>
        <dbReference type="RefSeq" id="XP_022101465.1"/>
    </source>
</evidence>
<dbReference type="RefSeq" id="XP_022101491.1">
    <property type="nucleotide sequence ID" value="XM_022245799.1"/>
</dbReference>
<dbReference type="RefSeq" id="XP_022101500.1">
    <property type="nucleotide sequence ID" value="XM_022245808.1"/>
</dbReference>
<feature type="compositionally biased region" description="Polar residues" evidence="1">
    <location>
        <begin position="119"/>
        <end position="133"/>
    </location>
</feature>
<evidence type="ECO:0000313" key="6">
    <source>
        <dbReference type="RefSeq" id="XP_022101474.1"/>
    </source>
</evidence>
<evidence type="ECO:0000313" key="13">
    <source>
        <dbReference type="RefSeq" id="XP_022101534.1"/>
    </source>
</evidence>
<dbReference type="RefSeq" id="XP_022101465.1">
    <property type="nucleotide sequence ID" value="XM_022245773.1"/>
</dbReference>
<dbReference type="PROSITE" id="PS51082">
    <property type="entry name" value="WH2"/>
    <property type="match status" value="1"/>
</dbReference>
<feature type="compositionally biased region" description="Polar residues" evidence="1">
    <location>
        <begin position="404"/>
        <end position="416"/>
    </location>
</feature>
<dbReference type="RefSeq" id="XP_022101562.1">
    <property type="nucleotide sequence ID" value="XM_022245870.1"/>
</dbReference>
<protein>
    <submittedName>
        <fullName evidence="4 5">Uncharacterized protein LOC110985049 isoform X1</fullName>
    </submittedName>
</protein>
<evidence type="ECO:0000256" key="1">
    <source>
        <dbReference type="SAM" id="MobiDB-lite"/>
    </source>
</evidence>
<evidence type="ECO:0000313" key="4">
    <source>
        <dbReference type="RefSeq" id="XP_022101457.1"/>
    </source>
</evidence>
<evidence type="ECO:0000313" key="12">
    <source>
        <dbReference type="RefSeq" id="XP_022101527.1"/>
    </source>
</evidence>
<dbReference type="RefSeq" id="XP_022101457.1">
    <property type="nucleotide sequence ID" value="XM_022245765.1"/>
</dbReference>
<evidence type="ECO:0000313" key="8">
    <source>
        <dbReference type="RefSeq" id="XP_022101491.1"/>
    </source>
</evidence>
<feature type="domain" description="WH2" evidence="2">
    <location>
        <begin position="388"/>
        <end position="405"/>
    </location>
</feature>
<dbReference type="InterPro" id="IPR003124">
    <property type="entry name" value="WH2_dom"/>
</dbReference>
<dbReference type="GO" id="GO:0003779">
    <property type="term" value="F:actin binding"/>
    <property type="evidence" value="ECO:0007669"/>
    <property type="project" value="InterPro"/>
</dbReference>
<evidence type="ECO:0000313" key="18">
    <source>
        <dbReference type="RefSeq" id="XP_022101578.1"/>
    </source>
</evidence>
<dbReference type="SUPFAM" id="SSF56854">
    <property type="entry name" value="Bcl-2 inhibitors of programmed cell death"/>
    <property type="match status" value="1"/>
</dbReference>
<feature type="compositionally biased region" description="Low complexity" evidence="1">
    <location>
        <begin position="446"/>
        <end position="463"/>
    </location>
</feature>
<dbReference type="RefSeq" id="XP_022101553.1">
    <property type="nucleotide sequence ID" value="XM_022245861.1"/>
</dbReference>
<evidence type="ECO:0000259" key="2">
    <source>
        <dbReference type="PROSITE" id="PS51082"/>
    </source>
</evidence>
<dbReference type="RefSeq" id="XP_022101527.1">
    <property type="nucleotide sequence ID" value="XM_022245835.1"/>
</dbReference>
<evidence type="ECO:0000313" key="10">
    <source>
        <dbReference type="RefSeq" id="XP_022101509.1"/>
    </source>
</evidence>
<dbReference type="RefSeq" id="XP_022101578.1">
    <property type="nucleotide sequence ID" value="XM_022245886.1"/>
</dbReference>
<sequence length="772" mass="86076">MDSTPDTGHQLADVRLNSATTLEMETSGEIPYMDADEPAPSPPSSRSGTLKARKSSKGRSPKCSPLMVNKESSIPIVKKEAEKVMEMFLKRRSMSMNDAILQKEFFSQERRRKKDRAPRNNTVSICSTMSTDSSDYRNSGDFEEATLTRSKGSFSRALENSVLPGDVRREQSSADDELSSSDHEMDKEKSRSAPSTLRLQVGRLTEEELEKLREAGNGYAQHDKDGVKKDVKKKDLPKRRKSLLDKAKQIIRSPSMQRKHDHSEEKEAPVGPDETSASRSKVHQEMKRTGFANRLKRTFKRDSRKSSLKSCESETRTPTPPNSASSESKDGSKTRRWPSFQLKRKPRKSASTPTDDSLAGATPSDTTSNADWASVSDYDHTQSLTEFDRRKLLKEIHNGVQLRHAQQATGSDSQLHAQRAEKLPSRRSAPEPEHCGLGSTGTQTPSSVLSSSQESGMSSDWSSGGSGQRTQRPRSLNLTRSRRHERARQGLNDVFKLDRITPGHVRRDTDTRQPVMPTAQDDIDPDLETDGINDTEDDMSVDGGNEDATLQRPSKREREEFYKRIADRLAQIGDRFVTEYQEGLVGEDEQARPVSRQRAKELGASAVPMETSAAAATGSTESDDRLFDSIGGRIRDHVDGYRVIDLIVFELLRLSGNPIQSPLSPDVDITSSILSVVRDHTYAVFRDTMQSLIGQDTGFEQLALVFKFTKLAMKIAQHYGSRANEIKDNSLRYIGDRFAAWLDSQGGWGAVVYSSDSEEEGEQSHHGESEID</sequence>
<dbReference type="Gene3D" id="1.10.437.10">
    <property type="entry name" value="Blc2-like"/>
    <property type="match status" value="1"/>
</dbReference>
<feature type="compositionally biased region" description="Basic and acidic residues" evidence="1">
    <location>
        <begin position="221"/>
        <end position="234"/>
    </location>
</feature>
<dbReference type="AlphaFoldDB" id="A0A8B7Z7B9"/>
<feature type="region of interest" description="Disordered" evidence="1">
    <location>
        <begin position="1"/>
        <end position="74"/>
    </location>
</feature>
<reference evidence="4 5" key="1">
    <citation type="submission" date="2025-04" db="UniProtKB">
        <authorList>
            <consortium name="RefSeq"/>
        </authorList>
    </citation>
    <scope>IDENTIFICATION</scope>
</reference>
<evidence type="ECO:0000313" key="11">
    <source>
        <dbReference type="RefSeq" id="XP_022101518.1"/>
    </source>
</evidence>